<feature type="transmembrane region" description="Helical" evidence="1">
    <location>
        <begin position="39"/>
        <end position="58"/>
    </location>
</feature>
<gene>
    <name evidence="3" type="ORF">DI563_07905</name>
</gene>
<dbReference type="GO" id="GO:0032049">
    <property type="term" value="P:cardiolipin biosynthetic process"/>
    <property type="evidence" value="ECO:0007669"/>
    <property type="project" value="UniProtKB-ARBA"/>
</dbReference>
<evidence type="ECO:0000313" key="4">
    <source>
        <dbReference type="Proteomes" id="UP000249135"/>
    </source>
</evidence>
<dbReference type="PANTHER" id="PTHR21248:SF12">
    <property type="entry name" value="CARDIOLIPIN SYNTHASE C"/>
    <property type="match status" value="1"/>
</dbReference>
<sequence length="560" mass="61227">MCLGRAESVARAADETSMLVVGDRNTGGSRMRVARTGEAVARWLACAVMAVASGLLLGCASFEVDSMRVETRSLPPASQGRIVQAVDASRPDTHSSGFRLMPSGGHALATRLALIRAAHSALDLQYFIVQPDATGKEVLRELRDAAARNVRVRVLIDDLYTQGSDELLRTFAAHDNVEVRLFNPFMLRNAGVAARYLAQPFGFERLNHRMHNKMFIADGVTAITGGRNIGDEYFSRRDAGNFIDLDVLAAGPIVREIGSQFDQYWNSPLAISVTEIVRSDASRQQLQARFDAMTRAAESPALSDENEWDALAHRSPSVDMREGRLELAWGTGQSFADPPGKGLAGPVGSDYGVNRIRMNAVDRIRSADKEVLLTSPYFIPGPSGLSLLREASDRAVAVAVLTNSLASTDQPLVHSAYRRYRVPLLQAGVQLYELSPNYAGRDDRRRFFGLSAAGLHTKCLVIDRQEVFIGSMNFDPRSDHYNTENAVAILVPAVARDAAQLLNLAKREAANRVQIGADGHLEWVIPVGNEEYVHDQEPDAGGMLRLWLQLVSPLAPESLL</sequence>
<proteinExistence type="predicted"/>
<dbReference type="InterPro" id="IPR025202">
    <property type="entry name" value="PLD-like_dom"/>
</dbReference>
<dbReference type="InterPro" id="IPR001736">
    <property type="entry name" value="PLipase_D/transphosphatidylase"/>
</dbReference>
<evidence type="ECO:0000259" key="2">
    <source>
        <dbReference type="PROSITE" id="PS50035"/>
    </source>
</evidence>
<dbReference type="PROSITE" id="PS50035">
    <property type="entry name" value="PLD"/>
    <property type="match status" value="2"/>
</dbReference>
<dbReference type="CDD" id="cd09113">
    <property type="entry name" value="PLDc_ymdC_like_2"/>
    <property type="match status" value="1"/>
</dbReference>
<dbReference type="SMART" id="SM00155">
    <property type="entry name" value="PLDc"/>
    <property type="match status" value="2"/>
</dbReference>
<dbReference type="Proteomes" id="UP000249135">
    <property type="component" value="Unassembled WGS sequence"/>
</dbReference>
<comment type="caution">
    <text evidence="3">The sequence shown here is derived from an EMBL/GenBank/DDBJ whole genome shotgun (WGS) entry which is preliminary data.</text>
</comment>
<accession>A0A2W5S912</accession>
<dbReference type="EMBL" id="QFPP01000063">
    <property type="protein sequence ID" value="PZQ76093.1"/>
    <property type="molecule type" value="Genomic_DNA"/>
</dbReference>
<reference evidence="3 4" key="1">
    <citation type="submission" date="2017-08" db="EMBL/GenBank/DDBJ databases">
        <title>Infants hospitalized years apart are colonized by the same room-sourced microbial strains.</title>
        <authorList>
            <person name="Brooks B."/>
            <person name="Olm M.R."/>
            <person name="Firek B.A."/>
            <person name="Baker R."/>
            <person name="Thomas B.C."/>
            <person name="Morowitz M.J."/>
            <person name="Banfield J.F."/>
        </authorList>
    </citation>
    <scope>NUCLEOTIDE SEQUENCE [LARGE SCALE GENOMIC DNA]</scope>
    <source>
        <strain evidence="3">S2_005_003_R2_41</strain>
    </source>
</reference>
<organism evidence="3 4">
    <name type="scientific">Variovorax paradoxus</name>
    <dbReference type="NCBI Taxonomy" id="34073"/>
    <lineage>
        <taxon>Bacteria</taxon>
        <taxon>Pseudomonadati</taxon>
        <taxon>Pseudomonadota</taxon>
        <taxon>Betaproteobacteria</taxon>
        <taxon>Burkholderiales</taxon>
        <taxon>Comamonadaceae</taxon>
        <taxon>Variovorax</taxon>
    </lineage>
</organism>
<evidence type="ECO:0000256" key="1">
    <source>
        <dbReference type="SAM" id="Phobius"/>
    </source>
</evidence>
<dbReference type="AlphaFoldDB" id="A0A2W5S912"/>
<keyword evidence="1" id="KW-0472">Membrane</keyword>
<dbReference type="SUPFAM" id="SSF56024">
    <property type="entry name" value="Phospholipase D/nuclease"/>
    <property type="match status" value="2"/>
</dbReference>
<dbReference type="Pfam" id="PF13091">
    <property type="entry name" value="PLDc_2"/>
    <property type="match status" value="2"/>
</dbReference>
<dbReference type="GO" id="GO:0030572">
    <property type="term" value="F:phosphatidyltransferase activity"/>
    <property type="evidence" value="ECO:0007669"/>
    <property type="project" value="UniProtKB-ARBA"/>
</dbReference>
<dbReference type="PANTHER" id="PTHR21248">
    <property type="entry name" value="CARDIOLIPIN SYNTHASE"/>
    <property type="match status" value="1"/>
</dbReference>
<protein>
    <submittedName>
        <fullName evidence="3">Phospholipase</fullName>
    </submittedName>
</protein>
<keyword evidence="1" id="KW-0812">Transmembrane</keyword>
<evidence type="ECO:0000313" key="3">
    <source>
        <dbReference type="EMBL" id="PZQ76093.1"/>
    </source>
</evidence>
<dbReference type="CDD" id="cd09111">
    <property type="entry name" value="PLDc_ymdC_like_1"/>
    <property type="match status" value="1"/>
</dbReference>
<feature type="domain" description="PLD phosphodiesterase" evidence="2">
    <location>
        <begin position="206"/>
        <end position="233"/>
    </location>
</feature>
<feature type="domain" description="PLD phosphodiesterase" evidence="2">
    <location>
        <begin position="451"/>
        <end position="478"/>
    </location>
</feature>
<keyword evidence="1" id="KW-1133">Transmembrane helix</keyword>
<name>A0A2W5S912_VARPD</name>
<dbReference type="Gene3D" id="3.30.870.10">
    <property type="entry name" value="Endonuclease Chain A"/>
    <property type="match status" value="2"/>
</dbReference>